<dbReference type="STRING" id="1814289.SAMN05216410_0758"/>
<dbReference type="InterPro" id="IPR010428">
    <property type="entry name" value="Zincin_1"/>
</dbReference>
<evidence type="ECO:0000313" key="1">
    <source>
        <dbReference type="EMBL" id="SDB89544.1"/>
    </source>
</evidence>
<name>A0A1G6H5W7_9MICO</name>
<dbReference type="InterPro" id="IPR038555">
    <property type="entry name" value="Zincin_1_sf"/>
</dbReference>
<dbReference type="CDD" id="cd12952">
    <property type="entry name" value="MMP_ACEL2062"/>
    <property type="match status" value="1"/>
</dbReference>
<accession>A0A1G6H5W7</accession>
<keyword evidence="1" id="KW-0645">Protease</keyword>
<dbReference type="OrthoDB" id="9806895at2"/>
<reference evidence="1 2" key="1">
    <citation type="submission" date="2016-09" db="EMBL/GenBank/DDBJ databases">
        <authorList>
            <person name="Capua I."/>
            <person name="De Benedictis P."/>
            <person name="Joannis T."/>
            <person name="Lombin L.H."/>
            <person name="Cattoli G."/>
        </authorList>
    </citation>
    <scope>NUCLEOTIDE SEQUENCE [LARGE SCALE GENOMIC DNA]</scope>
    <source>
        <strain evidence="1 2">ISLP-3</strain>
    </source>
</reference>
<dbReference type="GO" id="GO:0006508">
    <property type="term" value="P:proteolysis"/>
    <property type="evidence" value="ECO:0007669"/>
    <property type="project" value="UniProtKB-KW"/>
</dbReference>
<keyword evidence="1" id="KW-0482">Metalloprotease</keyword>
<keyword evidence="2" id="KW-1185">Reference proteome</keyword>
<dbReference type="Gene3D" id="3.30.2010.20">
    <property type="match status" value="1"/>
</dbReference>
<evidence type="ECO:0000313" key="2">
    <source>
        <dbReference type="Proteomes" id="UP000199039"/>
    </source>
</evidence>
<organism evidence="1 2">
    <name type="scientific">Sanguibacter gelidistatuariae</name>
    <dbReference type="NCBI Taxonomy" id="1814289"/>
    <lineage>
        <taxon>Bacteria</taxon>
        <taxon>Bacillati</taxon>
        <taxon>Actinomycetota</taxon>
        <taxon>Actinomycetes</taxon>
        <taxon>Micrococcales</taxon>
        <taxon>Sanguibacteraceae</taxon>
        <taxon>Sanguibacter</taxon>
    </lineage>
</organism>
<protein>
    <submittedName>
        <fullName evidence="1">Predicted Zn-dependent protease, minimal metalloprotease (MMP)-like domain</fullName>
    </submittedName>
</protein>
<dbReference type="RefSeq" id="WP_093180883.1">
    <property type="nucleotide sequence ID" value="NZ_FMYH01000001.1"/>
</dbReference>
<dbReference type="Proteomes" id="UP000199039">
    <property type="component" value="Unassembled WGS sequence"/>
</dbReference>
<dbReference type="AlphaFoldDB" id="A0A1G6H5W7"/>
<dbReference type="EMBL" id="FMYH01000001">
    <property type="protein sequence ID" value="SDB89544.1"/>
    <property type="molecule type" value="Genomic_DNA"/>
</dbReference>
<keyword evidence="1" id="KW-0378">Hydrolase</keyword>
<dbReference type="SUPFAM" id="SSF55486">
    <property type="entry name" value="Metalloproteases ('zincins'), catalytic domain"/>
    <property type="match status" value="1"/>
</dbReference>
<dbReference type="Pfam" id="PF06262">
    <property type="entry name" value="Zincin_1"/>
    <property type="match status" value="1"/>
</dbReference>
<dbReference type="GO" id="GO:0008237">
    <property type="term" value="F:metallopeptidase activity"/>
    <property type="evidence" value="ECO:0007669"/>
    <property type="project" value="UniProtKB-KW"/>
</dbReference>
<proteinExistence type="predicted"/>
<gene>
    <name evidence="1" type="ORF">SAMN05216410_0758</name>
</gene>
<sequence>MVEISDAAFEEIVAQEYRAIPEEMFGDLDNVAVMIENQPPGQRPRLYGLYTGHPLTKRGVYGYGELPDRITLFQNTIAEHSADLDDLRARVRTTLVHEIGHYFGMDDKRLRELGWA</sequence>